<organism evidence="2 3">
    <name type="scientific">Draconibacterium sediminis</name>
    <dbReference type="NCBI Taxonomy" id="1544798"/>
    <lineage>
        <taxon>Bacteria</taxon>
        <taxon>Pseudomonadati</taxon>
        <taxon>Bacteroidota</taxon>
        <taxon>Bacteroidia</taxon>
        <taxon>Marinilabiliales</taxon>
        <taxon>Prolixibacteraceae</taxon>
        <taxon>Draconibacterium</taxon>
    </lineage>
</organism>
<protein>
    <recommendedName>
        <fullName evidence="1">Thiamin/hydroxymethyl pyrimidine-binding YkoF putative domain-containing protein</fullName>
    </recommendedName>
</protein>
<dbReference type="Proteomes" id="UP000032544">
    <property type="component" value="Unassembled WGS sequence"/>
</dbReference>
<dbReference type="OrthoDB" id="164222at2"/>
<reference evidence="2 3" key="1">
    <citation type="submission" date="2014-09" db="EMBL/GenBank/DDBJ databases">
        <title>Draft Genome Sequence of Draconibacterium sp. JN14CK-3.</title>
        <authorList>
            <person name="Dong C."/>
            <person name="Lai Q."/>
            <person name="Shao Z."/>
        </authorList>
    </citation>
    <scope>NUCLEOTIDE SEQUENCE [LARGE SCALE GENOMIC DNA]</scope>
    <source>
        <strain evidence="2 3">JN14CK-3</strain>
    </source>
</reference>
<keyword evidence="3" id="KW-1185">Reference proteome</keyword>
<name>A0A0D8J7M3_9BACT</name>
<accession>A0A0D8J7M3</accession>
<dbReference type="AlphaFoldDB" id="A0A0D8J7M3"/>
<dbReference type="SUPFAM" id="SSF89957">
    <property type="entry name" value="MTH1187/YkoF-like"/>
    <property type="match status" value="1"/>
</dbReference>
<sequence length="80" mass="8677">MQVAVEISLYPLSDDFEKPVDTFLSLLANNPTIEVEPGKMSSIISGELADIMQALSQAMEEVFAQSPAVFNLKISNCCPV</sequence>
<dbReference type="Gene3D" id="3.30.70.930">
    <property type="match status" value="1"/>
</dbReference>
<evidence type="ECO:0000313" key="2">
    <source>
        <dbReference type="EMBL" id="KJF42980.1"/>
    </source>
</evidence>
<evidence type="ECO:0000259" key="1">
    <source>
        <dbReference type="Pfam" id="PF07615"/>
    </source>
</evidence>
<evidence type="ECO:0000313" key="3">
    <source>
        <dbReference type="Proteomes" id="UP000032544"/>
    </source>
</evidence>
<comment type="caution">
    <text evidence="2">The sequence shown here is derived from an EMBL/GenBank/DDBJ whole genome shotgun (WGS) entry which is preliminary data.</text>
</comment>
<dbReference type="InterPro" id="IPR011522">
    <property type="entry name" value="Thiamin/HMP-bd_put_YkoF"/>
</dbReference>
<gene>
    <name evidence="2" type="ORF">LH29_16450</name>
</gene>
<proteinExistence type="predicted"/>
<dbReference type="EMBL" id="JRHC01000004">
    <property type="protein sequence ID" value="KJF42980.1"/>
    <property type="molecule type" value="Genomic_DNA"/>
</dbReference>
<dbReference type="RefSeq" id="WP_045031493.1">
    <property type="nucleotide sequence ID" value="NZ_JRHC01000004.1"/>
</dbReference>
<dbReference type="Pfam" id="PF07615">
    <property type="entry name" value="Ykof"/>
    <property type="match status" value="1"/>
</dbReference>
<dbReference type="InterPro" id="IPR029756">
    <property type="entry name" value="MTH1187/YkoF-like"/>
</dbReference>
<feature type="domain" description="Thiamin/hydroxymethyl pyrimidine-binding YkoF putative" evidence="1">
    <location>
        <begin position="3"/>
        <end position="79"/>
    </location>
</feature>